<dbReference type="AlphaFoldDB" id="A0AB39BC50"/>
<accession>A0AB39BC50</accession>
<feature type="transmembrane region" description="Helical" evidence="1">
    <location>
        <begin position="106"/>
        <end position="124"/>
    </location>
</feature>
<proteinExistence type="predicted"/>
<feature type="transmembrane region" description="Helical" evidence="1">
    <location>
        <begin position="7"/>
        <end position="27"/>
    </location>
</feature>
<organism evidence="2">
    <name type="scientific">Herbiconiux sp. A18JL235</name>
    <dbReference type="NCBI Taxonomy" id="3152363"/>
    <lineage>
        <taxon>Bacteria</taxon>
        <taxon>Bacillati</taxon>
        <taxon>Actinomycetota</taxon>
        <taxon>Actinomycetes</taxon>
        <taxon>Micrococcales</taxon>
        <taxon>Microbacteriaceae</taxon>
        <taxon>Herbiconiux</taxon>
    </lineage>
</organism>
<evidence type="ECO:0000256" key="1">
    <source>
        <dbReference type="SAM" id="Phobius"/>
    </source>
</evidence>
<reference evidence="2" key="1">
    <citation type="submission" date="2024-05" db="EMBL/GenBank/DDBJ databases">
        <title>Herbiconiux sp. A18JL235.</title>
        <authorList>
            <person name="Zhang G."/>
        </authorList>
    </citation>
    <scope>NUCLEOTIDE SEQUENCE</scope>
    <source>
        <strain evidence="2">A18JL235</strain>
    </source>
</reference>
<keyword evidence="1" id="KW-0472">Membrane</keyword>
<protein>
    <submittedName>
        <fullName evidence="2">Uncharacterized protein</fullName>
    </submittedName>
</protein>
<keyword evidence="1" id="KW-0812">Transmembrane</keyword>
<sequence>MLRIRRSGYKVLYVIGAIIVIIAFGFFRQSLHLAEWPQAVLGDLISVAAFFVGARVFRGRGEAIAPPRAWWRTTARPTAGFVLTAYFLMTVVYTFVTAVIDPTVTLAATVVSALSGVLLAAAYLNSSVRLLRTPPPVVEEQPALSKFKPMK</sequence>
<dbReference type="EMBL" id="CP162511">
    <property type="protein sequence ID" value="XDI03886.1"/>
    <property type="molecule type" value="Genomic_DNA"/>
</dbReference>
<evidence type="ECO:0000313" key="2">
    <source>
        <dbReference type="EMBL" id="XDI03886.1"/>
    </source>
</evidence>
<gene>
    <name evidence="2" type="ORF">ABFY20_11045</name>
</gene>
<name>A0AB39BC50_9MICO</name>
<keyword evidence="1" id="KW-1133">Transmembrane helix</keyword>
<dbReference type="RefSeq" id="WP_368496305.1">
    <property type="nucleotide sequence ID" value="NZ_CP162511.1"/>
</dbReference>
<feature type="transmembrane region" description="Helical" evidence="1">
    <location>
        <begin position="39"/>
        <end position="57"/>
    </location>
</feature>
<feature type="transmembrane region" description="Helical" evidence="1">
    <location>
        <begin position="78"/>
        <end position="100"/>
    </location>
</feature>